<sequence>MTQVNEEPLTYRELYLKCKAPIKISWKQPHPWYLRQCPEASINFKGNWSVQTTFARLSTGHLQSLRFSHGTKTFPICTKCNDAEATPQHLLD</sequence>
<keyword evidence="2" id="KW-1185">Reference proteome</keyword>
<evidence type="ECO:0000313" key="2">
    <source>
        <dbReference type="Proteomes" id="UP000887116"/>
    </source>
</evidence>
<dbReference type="AlphaFoldDB" id="A0A8X6K6M5"/>
<dbReference type="OrthoDB" id="8063525at2759"/>
<evidence type="ECO:0000313" key="1">
    <source>
        <dbReference type="EMBL" id="GFQ64356.1"/>
    </source>
</evidence>
<dbReference type="Proteomes" id="UP000887116">
    <property type="component" value="Unassembled WGS sequence"/>
</dbReference>
<name>A0A8X6K6M5_TRICU</name>
<organism evidence="1 2">
    <name type="scientific">Trichonephila clavata</name>
    <name type="common">Joro spider</name>
    <name type="synonym">Nephila clavata</name>
    <dbReference type="NCBI Taxonomy" id="2740835"/>
    <lineage>
        <taxon>Eukaryota</taxon>
        <taxon>Metazoa</taxon>
        <taxon>Ecdysozoa</taxon>
        <taxon>Arthropoda</taxon>
        <taxon>Chelicerata</taxon>
        <taxon>Arachnida</taxon>
        <taxon>Araneae</taxon>
        <taxon>Araneomorphae</taxon>
        <taxon>Entelegynae</taxon>
        <taxon>Araneoidea</taxon>
        <taxon>Nephilidae</taxon>
        <taxon>Trichonephila</taxon>
    </lineage>
</organism>
<comment type="caution">
    <text evidence="1">The sequence shown here is derived from an EMBL/GenBank/DDBJ whole genome shotgun (WGS) entry which is preliminary data.</text>
</comment>
<proteinExistence type="predicted"/>
<accession>A0A8X6K6M5</accession>
<dbReference type="EMBL" id="BMAO01019999">
    <property type="protein sequence ID" value="GFQ64356.1"/>
    <property type="molecule type" value="Genomic_DNA"/>
</dbReference>
<reference evidence="1" key="1">
    <citation type="submission" date="2020-07" db="EMBL/GenBank/DDBJ databases">
        <title>Multicomponent nature underlies the extraordinary mechanical properties of spider dragline silk.</title>
        <authorList>
            <person name="Kono N."/>
            <person name="Nakamura H."/>
            <person name="Mori M."/>
            <person name="Yoshida Y."/>
            <person name="Ohtoshi R."/>
            <person name="Malay A.D."/>
            <person name="Moran D.A.P."/>
            <person name="Tomita M."/>
            <person name="Numata K."/>
            <person name="Arakawa K."/>
        </authorList>
    </citation>
    <scope>NUCLEOTIDE SEQUENCE</scope>
</reference>
<gene>
    <name evidence="1" type="primary">AVEN_92271_1</name>
    <name evidence="1" type="ORF">TNCT_640091</name>
</gene>
<protein>
    <submittedName>
        <fullName evidence="1">Uncharacterized protein</fullName>
    </submittedName>
</protein>